<proteinExistence type="predicted"/>
<organism evidence="1">
    <name type="scientific">Archaeoglobus fulgidus</name>
    <dbReference type="NCBI Taxonomy" id="2234"/>
    <lineage>
        <taxon>Archaea</taxon>
        <taxon>Methanobacteriati</taxon>
        <taxon>Methanobacteriota</taxon>
        <taxon>Archaeoglobi</taxon>
        <taxon>Archaeoglobales</taxon>
        <taxon>Archaeoglobaceae</taxon>
        <taxon>Archaeoglobus</taxon>
    </lineage>
</organism>
<dbReference type="Gene3D" id="3.40.50.11700">
    <property type="match status" value="1"/>
</dbReference>
<protein>
    <submittedName>
        <fullName evidence="1">Uncharacterized protein</fullName>
    </submittedName>
</protein>
<dbReference type="EMBL" id="DSCQ01000002">
    <property type="protein sequence ID" value="HET20565.1"/>
    <property type="molecule type" value="Genomic_DNA"/>
</dbReference>
<name>A0A7C2S5C8_ARCFL</name>
<comment type="caution">
    <text evidence="1">The sequence shown here is derived from an EMBL/GenBank/DDBJ whole genome shotgun (WGS) entry which is preliminary data.</text>
</comment>
<dbReference type="AlphaFoldDB" id="A0A7C2S5C8"/>
<gene>
    <name evidence="1" type="ORF">ENN70_00285</name>
</gene>
<sequence>MTEKKAYITLLGRSEWAVINTYYAVLAEKSYYPDTIHIFAEKSYSADLEKIADGMRILSKEFGFEPEISSTVIEDNDFITAVRKIGELIRKLKEQGCSVAIDITPGRKTLVAAALIPAVKLRLEHVFYLAAKELESKPYMMIPLASQKLRDFMEEARRVGNE</sequence>
<accession>A0A7C2S5C8</accession>
<reference evidence="1" key="1">
    <citation type="journal article" date="2020" name="mSystems">
        <title>Genome- and Community-Level Interaction Insights into Carbon Utilization and Element Cycling Functions of Hydrothermarchaeota in Hydrothermal Sediment.</title>
        <authorList>
            <person name="Zhou Z."/>
            <person name="Liu Y."/>
            <person name="Xu W."/>
            <person name="Pan J."/>
            <person name="Luo Z.H."/>
            <person name="Li M."/>
        </authorList>
    </citation>
    <scope>NUCLEOTIDE SEQUENCE [LARGE SCALE GENOMIC DNA]</scope>
    <source>
        <strain evidence="1">SpSt-12</strain>
    </source>
</reference>
<evidence type="ECO:0000313" key="1">
    <source>
        <dbReference type="EMBL" id="HET20565.1"/>
    </source>
</evidence>